<evidence type="ECO:0000256" key="7">
    <source>
        <dbReference type="SAM" id="Coils"/>
    </source>
</evidence>
<accession>A0ABM1W020</accession>
<feature type="compositionally biased region" description="Polar residues" evidence="8">
    <location>
        <begin position="557"/>
        <end position="572"/>
    </location>
</feature>
<comment type="similarity">
    <text evidence="1">Belongs to the heat shock protein 70 family.</text>
</comment>
<feature type="compositionally biased region" description="Basic and acidic residues" evidence="8">
    <location>
        <begin position="964"/>
        <end position="978"/>
    </location>
</feature>
<keyword evidence="9" id="KW-1185">Reference proteome</keyword>
<feature type="coiled-coil region" evidence="7">
    <location>
        <begin position="755"/>
        <end position="795"/>
    </location>
</feature>
<sequence length="1090" mass="121398">MKLSSCRKGLCVLAVVTTLFSFTSARLAVMSVDLGGEFMKIAIVKPGVPMETVLNKESSRKTPTMVAFRDGERHFASQAQTTAIKFPPKAFFYLGQIVGRSYDDPQVELYRKRFPFYNLLKDEERGTVLFKIDDDTSYSPEELLGMILEKAREYAQEFAEQEIKDAVITVPAFYNQAERRAVMAAANMVGLNVLQLMSDNAAVALNYGVFRRKNFNSTMQYYMFYDMGATSTTATIVGYNVVKTKEGTLLESNPQLTVKGVGFDRTLGGLEFTLRLRSHLAKAFNNQKKTKTQVEENNRAMAKLFKEAERVKKVLSANNDHTAQVEGLLEEKDFRSPVTRPELEEMCQDLFERVTKPVEEALKVSEITLPEISEVILMGGGTRTPKVQELLLKFLGRSELGKSINTDEAAALGAVYQAAYLGKGFKVKKFGVREGNIYPINVEFEKQKTEESGEKSKVIKRTLFGRMNPFPQKKVMTFNKHTKDFHFDVLYSSLDFLSEADKGSFSKPVISRYNLKGVEDVLSKNKEQAEAKGIKAHFRMDESGLLTLDKVESVFEKNSSADDSGEKSTWSKLGSAIGGLFGGSSPEDDHKVEDTPDTPEWETVYLSANEDGDTMKPAGEADDKESAGDAGSEGQDKGEQTGAKEEEKKDAKEEQGEGESDGEQKDDKEKPAKEEEAPKEGGEETGEKAEKSGEGEKAGEEGAKESDKKEKSEKKANSSEKGSEGEAKETEEKKPPKVVSIKEEIKAEVEALDLKDISTDQLKAAKKRLSDLRAADKAKVELEKAQNELEAFIFDFQDKLSQGPHEKCTTEEEREKLNKMFSEASDWLYEQPDDAKKSEYTNKLKSLREATKDVSVRVYEMEERPKALEALRSALNQTGLFMATVKNISDEEDPIFTQVELDTLEKLINDTTKWRDENVAEQKKLALHQMPSLITEDIAQKIAALDREMRYLINKAKNFKPKAKPKEEKKKASNETKTENTTTTESPEPSQEEAPPTEEPEAKPDDAAGSDTPAADSQEKAEAPTTPETPTSDDSGERTSSGKRRPKSKRKSSQAESQEEVLELDAAAGDAETSTEKEAKTDKDTDHVEL</sequence>
<evidence type="ECO:0000256" key="6">
    <source>
        <dbReference type="ARBA" id="ARBA00040503"/>
    </source>
</evidence>
<keyword evidence="3" id="KW-0256">Endoplasmic reticulum</keyword>
<dbReference type="Gene3D" id="1.20.1270.10">
    <property type="match status" value="1"/>
</dbReference>
<dbReference type="Gene3D" id="3.30.420.40">
    <property type="match status" value="2"/>
</dbReference>
<evidence type="ECO:0000313" key="9">
    <source>
        <dbReference type="Proteomes" id="UP000694888"/>
    </source>
</evidence>
<gene>
    <name evidence="10" type="primary">LOC101861155</name>
</gene>
<keyword evidence="5" id="KW-0143">Chaperone</keyword>
<evidence type="ECO:0000256" key="8">
    <source>
        <dbReference type="SAM" id="MobiDB-lite"/>
    </source>
</evidence>
<evidence type="ECO:0000256" key="1">
    <source>
        <dbReference type="ARBA" id="ARBA00007381"/>
    </source>
</evidence>
<feature type="compositionally biased region" description="Basic and acidic residues" evidence="8">
    <location>
        <begin position="634"/>
        <end position="655"/>
    </location>
</feature>
<protein>
    <recommendedName>
        <fullName evidence="6">Hypoxia up-regulated protein 1</fullName>
    </recommendedName>
</protein>
<dbReference type="Gene3D" id="3.30.30.30">
    <property type="match status" value="1"/>
</dbReference>
<feature type="compositionally biased region" description="Basic and acidic residues" evidence="8">
    <location>
        <begin position="662"/>
        <end position="741"/>
    </location>
</feature>
<proteinExistence type="inferred from homology"/>
<dbReference type="Gene3D" id="2.60.34.10">
    <property type="entry name" value="Substrate Binding Domain Of DNAk, Chain A, domain 1"/>
    <property type="match status" value="1"/>
</dbReference>
<keyword evidence="4" id="KW-0067">ATP-binding</keyword>
<feature type="compositionally biased region" description="Basic residues" evidence="8">
    <location>
        <begin position="1041"/>
        <end position="1052"/>
    </location>
</feature>
<dbReference type="PANTHER" id="PTHR45639:SF3">
    <property type="entry name" value="HYPOXIA UP-REGULATED PROTEIN 1"/>
    <property type="match status" value="1"/>
</dbReference>
<dbReference type="RefSeq" id="XP_035828013.1">
    <property type="nucleotide sequence ID" value="XM_035972120.1"/>
</dbReference>
<name>A0ABM1W020_APLCA</name>
<keyword evidence="2" id="KW-0547">Nucleotide-binding</keyword>
<dbReference type="InterPro" id="IPR013126">
    <property type="entry name" value="Hsp_70_fam"/>
</dbReference>
<feature type="compositionally biased region" description="Low complexity" evidence="8">
    <location>
        <begin position="979"/>
        <end position="994"/>
    </location>
</feature>
<feature type="region of interest" description="Disordered" evidence="8">
    <location>
        <begin position="557"/>
        <end position="741"/>
    </location>
</feature>
<dbReference type="Pfam" id="PF00012">
    <property type="entry name" value="HSP70"/>
    <property type="match status" value="1"/>
</dbReference>
<evidence type="ECO:0000256" key="4">
    <source>
        <dbReference type="ARBA" id="ARBA00022840"/>
    </source>
</evidence>
<dbReference type="InterPro" id="IPR043129">
    <property type="entry name" value="ATPase_NBD"/>
</dbReference>
<dbReference type="InterPro" id="IPR029047">
    <property type="entry name" value="HSP70_peptide-bd_sf"/>
</dbReference>
<feature type="region of interest" description="Disordered" evidence="8">
    <location>
        <begin position="955"/>
        <end position="1090"/>
    </location>
</feature>
<feature type="compositionally biased region" description="Basic and acidic residues" evidence="8">
    <location>
        <begin position="1074"/>
        <end position="1090"/>
    </location>
</feature>
<dbReference type="InterPro" id="IPR029048">
    <property type="entry name" value="HSP70_C_sf"/>
</dbReference>
<dbReference type="CDD" id="cd10230">
    <property type="entry name" value="ASKHA_NBD_HSP70_HYOU1"/>
    <property type="match status" value="1"/>
</dbReference>
<dbReference type="PRINTS" id="PR00301">
    <property type="entry name" value="HEATSHOCK70"/>
</dbReference>
<dbReference type="Gene3D" id="3.90.640.10">
    <property type="entry name" value="Actin, Chain A, domain 4"/>
    <property type="match status" value="1"/>
</dbReference>
<evidence type="ECO:0000256" key="2">
    <source>
        <dbReference type="ARBA" id="ARBA00022741"/>
    </source>
</evidence>
<dbReference type="SUPFAM" id="SSF53067">
    <property type="entry name" value="Actin-like ATPase domain"/>
    <property type="match status" value="2"/>
</dbReference>
<evidence type="ECO:0000256" key="3">
    <source>
        <dbReference type="ARBA" id="ARBA00022824"/>
    </source>
</evidence>
<evidence type="ECO:0000256" key="5">
    <source>
        <dbReference type="ARBA" id="ARBA00023186"/>
    </source>
</evidence>
<dbReference type="SUPFAM" id="SSF100934">
    <property type="entry name" value="Heat shock protein 70kD (HSP70), C-terminal subdomain"/>
    <property type="match status" value="1"/>
</dbReference>
<dbReference type="PANTHER" id="PTHR45639">
    <property type="entry name" value="HSC70CB, ISOFORM G-RELATED"/>
    <property type="match status" value="1"/>
</dbReference>
<evidence type="ECO:0000313" key="10">
    <source>
        <dbReference type="RefSeq" id="XP_035828013.1"/>
    </source>
</evidence>
<organism evidence="9 10">
    <name type="scientific">Aplysia californica</name>
    <name type="common">California sea hare</name>
    <dbReference type="NCBI Taxonomy" id="6500"/>
    <lineage>
        <taxon>Eukaryota</taxon>
        <taxon>Metazoa</taxon>
        <taxon>Spiralia</taxon>
        <taxon>Lophotrochozoa</taxon>
        <taxon>Mollusca</taxon>
        <taxon>Gastropoda</taxon>
        <taxon>Heterobranchia</taxon>
        <taxon>Euthyneura</taxon>
        <taxon>Tectipleura</taxon>
        <taxon>Aplysiida</taxon>
        <taxon>Aplysioidea</taxon>
        <taxon>Aplysiidae</taxon>
        <taxon>Aplysia</taxon>
    </lineage>
</organism>
<dbReference type="Proteomes" id="UP000694888">
    <property type="component" value="Unplaced"/>
</dbReference>
<keyword evidence="7" id="KW-0175">Coiled coil</keyword>
<dbReference type="GeneID" id="101861155"/>
<reference evidence="10" key="1">
    <citation type="submission" date="2025-08" db="UniProtKB">
        <authorList>
            <consortium name="RefSeq"/>
        </authorList>
    </citation>
    <scope>IDENTIFICATION</scope>
</reference>